<sequence>MAKVLSVRYPKIHEMTLEDVERSLGGLRPMAPQPERSAGIVIFTGEARAELFQQIHWNQVHPNNQKEQQVMLAGYVCCDPGRNCYFIIVCFCLYAYCSDRSPVRAGQGEGERQALVEGQILNELEVINSEEHPTDINPFYRRLGKVGLVGKLHTHPGMGLFLSGTDRLGHANANKFWVDIVANPLPPDCGLAAFGGPAARKCEIFAAAGKERTGAEMRDQDGNWEYMVIRMPAGKNYKICRSFGKLRIRCHRDAVLLHPNRLKNGTIPGKGERI</sequence>
<protein>
    <recommendedName>
        <fullName evidence="3">JAB domain-containing protein</fullName>
    </recommendedName>
</protein>
<dbReference type="OrthoDB" id="3292458at2"/>
<reference evidence="1 2" key="1">
    <citation type="submission" date="2018-08" db="EMBL/GenBank/DDBJ databases">
        <title>A genome reference for cultivated species of the human gut microbiota.</title>
        <authorList>
            <person name="Zou Y."/>
            <person name="Xue W."/>
            <person name="Luo G."/>
        </authorList>
    </citation>
    <scope>NUCLEOTIDE SEQUENCE [LARGE SCALE GENOMIC DNA]</scope>
    <source>
        <strain evidence="1 2">AF04-15</strain>
    </source>
</reference>
<comment type="caution">
    <text evidence="1">The sequence shown here is derived from an EMBL/GenBank/DDBJ whole genome shotgun (WGS) entry which is preliminary data.</text>
</comment>
<dbReference type="RefSeq" id="WP_040411976.1">
    <property type="nucleotide sequence ID" value="NZ_JAWRJJ010000466.1"/>
</dbReference>
<gene>
    <name evidence="1" type="ORF">DWV29_04505</name>
</gene>
<organism evidence="1 2">
    <name type="scientific">Enterocloster asparagiformis</name>
    <dbReference type="NCBI Taxonomy" id="333367"/>
    <lineage>
        <taxon>Bacteria</taxon>
        <taxon>Bacillati</taxon>
        <taxon>Bacillota</taxon>
        <taxon>Clostridia</taxon>
        <taxon>Lachnospirales</taxon>
        <taxon>Lachnospiraceae</taxon>
        <taxon>Enterocloster</taxon>
    </lineage>
</organism>
<evidence type="ECO:0000313" key="1">
    <source>
        <dbReference type="EMBL" id="RGX32055.1"/>
    </source>
</evidence>
<dbReference type="AlphaFoldDB" id="A0A413FJP8"/>
<evidence type="ECO:0000313" key="2">
    <source>
        <dbReference type="Proteomes" id="UP000283880"/>
    </source>
</evidence>
<proteinExistence type="predicted"/>
<evidence type="ECO:0008006" key="3">
    <source>
        <dbReference type="Google" id="ProtNLM"/>
    </source>
</evidence>
<accession>A0A413FJP8</accession>
<name>A0A413FJP8_9FIRM</name>
<dbReference type="Proteomes" id="UP000283880">
    <property type="component" value="Unassembled WGS sequence"/>
</dbReference>
<dbReference type="EMBL" id="QSBM01000002">
    <property type="protein sequence ID" value="RGX32055.1"/>
    <property type="molecule type" value="Genomic_DNA"/>
</dbReference>